<keyword evidence="1" id="KW-0812">Transmembrane</keyword>
<evidence type="ECO:0000313" key="3">
    <source>
        <dbReference type="Proteomes" id="UP000653674"/>
    </source>
</evidence>
<keyword evidence="1" id="KW-0472">Membrane</keyword>
<sequence>MVYVILLATVIAELVGILLAWLIHKITARYFPSLHAILRSIDEVSRHPELLKSPR</sequence>
<gene>
    <name evidence="2" type="ORF">Pfl04_36090</name>
</gene>
<dbReference type="EMBL" id="BONU01000028">
    <property type="protein sequence ID" value="GIG75205.1"/>
    <property type="molecule type" value="Genomic_DNA"/>
</dbReference>
<accession>A0A8J3LXK1</accession>
<evidence type="ECO:0000256" key="1">
    <source>
        <dbReference type="SAM" id="Phobius"/>
    </source>
</evidence>
<keyword evidence="3" id="KW-1185">Reference proteome</keyword>
<reference evidence="2" key="1">
    <citation type="submission" date="2021-01" db="EMBL/GenBank/DDBJ databases">
        <title>Whole genome shotgun sequence of Planosporangium flavigriseum NBRC 105377.</title>
        <authorList>
            <person name="Komaki H."/>
            <person name="Tamura T."/>
        </authorList>
    </citation>
    <scope>NUCLEOTIDE SEQUENCE</scope>
    <source>
        <strain evidence="2">NBRC 105377</strain>
    </source>
</reference>
<dbReference type="Proteomes" id="UP000653674">
    <property type="component" value="Unassembled WGS sequence"/>
</dbReference>
<protein>
    <submittedName>
        <fullName evidence="2">Uncharacterized protein</fullName>
    </submittedName>
</protein>
<keyword evidence="1" id="KW-1133">Transmembrane helix</keyword>
<feature type="transmembrane region" description="Helical" evidence="1">
    <location>
        <begin position="6"/>
        <end position="23"/>
    </location>
</feature>
<evidence type="ECO:0000313" key="2">
    <source>
        <dbReference type="EMBL" id="GIG75205.1"/>
    </source>
</evidence>
<proteinExistence type="predicted"/>
<dbReference type="AlphaFoldDB" id="A0A8J3LXK1"/>
<organism evidence="2 3">
    <name type="scientific">Planosporangium flavigriseum</name>
    <dbReference type="NCBI Taxonomy" id="373681"/>
    <lineage>
        <taxon>Bacteria</taxon>
        <taxon>Bacillati</taxon>
        <taxon>Actinomycetota</taxon>
        <taxon>Actinomycetes</taxon>
        <taxon>Micromonosporales</taxon>
        <taxon>Micromonosporaceae</taxon>
        <taxon>Planosporangium</taxon>
    </lineage>
</organism>
<comment type="caution">
    <text evidence="2">The sequence shown here is derived from an EMBL/GenBank/DDBJ whole genome shotgun (WGS) entry which is preliminary data.</text>
</comment>
<name>A0A8J3LXK1_9ACTN</name>